<dbReference type="NCBIfam" id="TIGR04183">
    <property type="entry name" value="Por_Secre_tail"/>
    <property type="match status" value="1"/>
</dbReference>
<feature type="domain" description="F5/8 type C" evidence="2">
    <location>
        <begin position="641"/>
        <end position="790"/>
    </location>
</feature>
<sequence length="1013" mass="112900">MINYLQIIQIIFSSIKRKKNPLFHKIYCYRKPYLNLAILCLFMNSAIGISQTRYSVSPEGIGLSSLTGAKNDIKNKTSGMSSDITVLLGNGTYVLNAPLVFDESDGGEQNFKVIYKAAPGAKPIISGGVKLRGWQKDSVETNIYRTKISGIEHVRNIYVNGRRAKRARGSVKTGVSLYSENGLKEGILFNKTDIEQYGNPSNLEINYLDRWRDFYFLVKSIEDGAKIADVPDDQYLVRIKNFNWYYTMAYPVISPGNGGPMDQFYFENAYELLNEPGEWYFDSATDFLYYYPVLGEDMETVDVVIPKLEQLIKIKSSSGKDLVKNLYFEGLEFAHNSWTWPSINGFGTIQGSAVISDNNASAGDVTQDQRKIKLPGAIQIEDAKNITFKSNIFTHIGSSGIDIKNNSDSLNIERNTFFDISASAISVASWEHRTIDTPNEGPISNTLIKNNYIGNIGVEFASSSAIEGFYTSNMIVDHNELYNMPYSGISIGWGWHRSLSALANNSVTNNKITGVVQKCHDGGGVYTLSAFDGRGMLIEGNFIDELSLPPRTNNEGVIYADEESSNLNIKNNVVKSSRKWFFYNAPGTVSVDSMYVSSSTSNWGGNKGSNTNVTLNTNNVWDLPNLTADQIQKNAGIQDGEEPPYIPVKNVNIALNKPVLSSSYYDSGSISSNANDNSITSFWHSGAKDKPWFYVDLEDEYVISSIQLVTRQTGISYLEARRNFVIEVSNSLDFPASETKILFVQDSVPLADRQVLDLEYTGLDPFRYVRVRKTVLGEHMLISEIRVFGEKKKTPDCSTLIAEVTKDQEVYLGYEDSNCTNLKLLHVTGGSGEYSYLWDTGETTSEIRVCPIENTTYSVEVTDTFGCKTTQEITVEVKDIRCEGGNSNNSKVELCYKSKTKCSSVNAVPTLLSLGATLGPCIGNEIEEIIENILVSPNPTRDTFILKVTAARKANLNIAIYNIFGYMVMRDKVEMKEGINEFQLDLGKYPQGVYITKIECQGFKSRSLKIIKI</sequence>
<keyword evidence="4" id="KW-1185">Reference proteome</keyword>
<organism evidence="3 4">
    <name type="scientific">Arenibacter nanhaiticus</name>
    <dbReference type="NCBI Taxonomy" id="558155"/>
    <lineage>
        <taxon>Bacteria</taxon>
        <taxon>Pseudomonadati</taxon>
        <taxon>Bacteroidota</taxon>
        <taxon>Flavobacteriia</taxon>
        <taxon>Flavobacteriales</taxon>
        <taxon>Flavobacteriaceae</taxon>
        <taxon>Arenibacter</taxon>
    </lineage>
</organism>
<dbReference type="SUPFAM" id="SSF51126">
    <property type="entry name" value="Pectin lyase-like"/>
    <property type="match status" value="1"/>
</dbReference>
<dbReference type="InterPro" id="IPR006626">
    <property type="entry name" value="PbH1"/>
</dbReference>
<keyword evidence="1" id="KW-0732">Signal</keyword>
<evidence type="ECO:0000313" key="3">
    <source>
        <dbReference type="EMBL" id="SHJ83766.1"/>
    </source>
</evidence>
<dbReference type="PROSITE" id="PS50022">
    <property type="entry name" value="FA58C_3"/>
    <property type="match status" value="1"/>
</dbReference>
<gene>
    <name evidence="3" type="ORF">SAMN04487911_14311</name>
</gene>
<dbReference type="SMART" id="SM00710">
    <property type="entry name" value="PbH1"/>
    <property type="match status" value="5"/>
</dbReference>
<evidence type="ECO:0000259" key="2">
    <source>
        <dbReference type="PROSITE" id="PS50022"/>
    </source>
</evidence>
<dbReference type="Pfam" id="PF22633">
    <property type="entry name" value="F5_F8_type_C_2"/>
    <property type="match status" value="1"/>
</dbReference>
<dbReference type="SUPFAM" id="SSF49785">
    <property type="entry name" value="Galactose-binding domain-like"/>
    <property type="match status" value="1"/>
</dbReference>
<dbReference type="Pfam" id="PF21231">
    <property type="entry name" value="GH141_M"/>
    <property type="match status" value="1"/>
</dbReference>
<evidence type="ECO:0000313" key="4">
    <source>
        <dbReference type="Proteomes" id="UP000184231"/>
    </source>
</evidence>
<dbReference type="Pfam" id="PF18962">
    <property type="entry name" value="Por_Secre_tail"/>
    <property type="match status" value="1"/>
</dbReference>
<protein>
    <submittedName>
        <fullName evidence="3">Por secretion system C-terminal sorting domain-containing protein</fullName>
    </submittedName>
</protein>
<dbReference type="InterPro" id="IPR008979">
    <property type="entry name" value="Galactose-bd-like_sf"/>
</dbReference>
<dbReference type="Gene3D" id="2.160.20.10">
    <property type="entry name" value="Single-stranded right-handed beta-helix, Pectin lyase-like"/>
    <property type="match status" value="2"/>
</dbReference>
<reference evidence="3 4" key="1">
    <citation type="submission" date="2016-11" db="EMBL/GenBank/DDBJ databases">
        <authorList>
            <person name="Jaros S."/>
            <person name="Januszkiewicz K."/>
            <person name="Wedrychowicz H."/>
        </authorList>
    </citation>
    <scope>NUCLEOTIDE SEQUENCE [LARGE SCALE GENOMIC DNA]</scope>
    <source>
        <strain evidence="3 4">CGMCC 1.8863</strain>
    </source>
</reference>
<dbReference type="InterPro" id="IPR048482">
    <property type="entry name" value="GH141_ins"/>
</dbReference>
<dbReference type="InterPro" id="IPR000421">
    <property type="entry name" value="FA58C"/>
</dbReference>
<name>A0A1M6MK39_9FLAO</name>
<dbReference type="Gene3D" id="2.60.120.260">
    <property type="entry name" value="Galactose-binding domain-like"/>
    <property type="match status" value="1"/>
</dbReference>
<dbReference type="InterPro" id="IPR011050">
    <property type="entry name" value="Pectin_lyase_fold/virulence"/>
</dbReference>
<dbReference type="EMBL" id="FQYX01000043">
    <property type="protein sequence ID" value="SHJ83766.1"/>
    <property type="molecule type" value="Genomic_DNA"/>
</dbReference>
<dbReference type="AlphaFoldDB" id="A0A1M6MK39"/>
<dbReference type="Proteomes" id="UP000184231">
    <property type="component" value="Unassembled WGS sequence"/>
</dbReference>
<dbReference type="InterPro" id="IPR039448">
    <property type="entry name" value="Beta_helix"/>
</dbReference>
<dbReference type="PANTHER" id="PTHR36453:SF1">
    <property type="entry name" value="RIGHT HANDED BETA HELIX DOMAIN-CONTAINING PROTEIN"/>
    <property type="match status" value="1"/>
</dbReference>
<dbReference type="STRING" id="558155.SAMN04487911_14311"/>
<dbReference type="InterPro" id="IPR012334">
    <property type="entry name" value="Pectin_lyas_fold"/>
</dbReference>
<evidence type="ECO:0000256" key="1">
    <source>
        <dbReference type="ARBA" id="ARBA00022729"/>
    </source>
</evidence>
<dbReference type="InterPro" id="IPR026444">
    <property type="entry name" value="Secre_tail"/>
</dbReference>
<accession>A0A1M6MK39</accession>
<dbReference type="Pfam" id="PF13229">
    <property type="entry name" value="Beta_helix"/>
    <property type="match status" value="1"/>
</dbReference>
<dbReference type="PANTHER" id="PTHR36453">
    <property type="entry name" value="SECRETED PROTEIN-RELATED"/>
    <property type="match status" value="1"/>
</dbReference>
<proteinExistence type="predicted"/>